<keyword evidence="3" id="KW-1185">Reference proteome</keyword>
<gene>
    <name evidence="2" type="ORF">PLICRDRAFT_33283</name>
</gene>
<evidence type="ECO:0000313" key="2">
    <source>
        <dbReference type="EMBL" id="KII82611.1"/>
    </source>
</evidence>
<reference evidence="2 3" key="1">
    <citation type="submission" date="2014-06" db="EMBL/GenBank/DDBJ databases">
        <title>Evolutionary Origins and Diversification of the Mycorrhizal Mutualists.</title>
        <authorList>
            <consortium name="DOE Joint Genome Institute"/>
            <consortium name="Mycorrhizal Genomics Consortium"/>
            <person name="Kohler A."/>
            <person name="Kuo A."/>
            <person name="Nagy L.G."/>
            <person name="Floudas D."/>
            <person name="Copeland A."/>
            <person name="Barry K.W."/>
            <person name="Cichocki N."/>
            <person name="Veneault-Fourrey C."/>
            <person name="LaButti K."/>
            <person name="Lindquist E.A."/>
            <person name="Lipzen A."/>
            <person name="Lundell T."/>
            <person name="Morin E."/>
            <person name="Murat C."/>
            <person name="Riley R."/>
            <person name="Ohm R."/>
            <person name="Sun H."/>
            <person name="Tunlid A."/>
            <person name="Henrissat B."/>
            <person name="Grigoriev I.V."/>
            <person name="Hibbett D.S."/>
            <person name="Martin F."/>
        </authorList>
    </citation>
    <scope>NUCLEOTIDE SEQUENCE [LARGE SCALE GENOMIC DNA]</scope>
    <source>
        <strain evidence="2 3">FD-325 SS-3</strain>
    </source>
</reference>
<feature type="region of interest" description="Disordered" evidence="1">
    <location>
        <begin position="1"/>
        <end position="135"/>
    </location>
</feature>
<dbReference type="AlphaFoldDB" id="A0A0C9SJU8"/>
<sequence>MSHTALWQAKKKAPAINTEGSNPWIVRKNVALHIKTEKHKTSRTAARAQKKTATSSASGGTGSGSNSAPTEPAAHSAPPPRPNGTNNHTRADERVAREHDSDADLPSQGPDPEEPPIPETPSTSAFLDSGWIDGS</sequence>
<evidence type="ECO:0000256" key="1">
    <source>
        <dbReference type="SAM" id="MobiDB-lite"/>
    </source>
</evidence>
<dbReference type="HOGENOM" id="CLU_1890772_0_0_1"/>
<organism evidence="2 3">
    <name type="scientific">Plicaturopsis crispa FD-325 SS-3</name>
    <dbReference type="NCBI Taxonomy" id="944288"/>
    <lineage>
        <taxon>Eukaryota</taxon>
        <taxon>Fungi</taxon>
        <taxon>Dikarya</taxon>
        <taxon>Basidiomycota</taxon>
        <taxon>Agaricomycotina</taxon>
        <taxon>Agaricomycetes</taxon>
        <taxon>Agaricomycetidae</taxon>
        <taxon>Amylocorticiales</taxon>
        <taxon>Amylocorticiaceae</taxon>
        <taxon>Plicatura</taxon>
        <taxon>Plicaturopsis crispa</taxon>
    </lineage>
</organism>
<accession>A0A0C9SJU8</accession>
<dbReference type="Proteomes" id="UP000053263">
    <property type="component" value="Unassembled WGS sequence"/>
</dbReference>
<name>A0A0C9SJU8_PLICR</name>
<feature type="non-terminal residue" evidence="2">
    <location>
        <position position="135"/>
    </location>
</feature>
<protein>
    <submittedName>
        <fullName evidence="2">Uncharacterized protein</fullName>
    </submittedName>
</protein>
<feature type="compositionally biased region" description="Basic and acidic residues" evidence="1">
    <location>
        <begin position="89"/>
        <end position="102"/>
    </location>
</feature>
<evidence type="ECO:0000313" key="3">
    <source>
        <dbReference type="Proteomes" id="UP000053263"/>
    </source>
</evidence>
<feature type="compositionally biased region" description="Low complexity" evidence="1">
    <location>
        <begin position="43"/>
        <end position="68"/>
    </location>
</feature>
<proteinExistence type="predicted"/>
<dbReference type="EMBL" id="KN832859">
    <property type="protein sequence ID" value="KII82611.1"/>
    <property type="molecule type" value="Genomic_DNA"/>
</dbReference>